<dbReference type="InterPro" id="IPR036305">
    <property type="entry name" value="RGS_sf"/>
</dbReference>
<gene>
    <name evidence="2" type="ORF">RNJ44_01294</name>
</gene>
<evidence type="ECO:0000313" key="2">
    <source>
        <dbReference type="EMBL" id="KAL3230845.1"/>
    </source>
</evidence>
<dbReference type="PROSITE" id="PS50132">
    <property type="entry name" value="RGS"/>
    <property type="match status" value="1"/>
</dbReference>
<dbReference type="PANTHER" id="PTHR10845:SF192">
    <property type="entry name" value="DOUBLE HIT, ISOFORM B"/>
    <property type="match status" value="1"/>
</dbReference>
<dbReference type="InterPro" id="IPR044926">
    <property type="entry name" value="RGS_subdomain_2"/>
</dbReference>
<evidence type="ECO:0000259" key="1">
    <source>
        <dbReference type="PROSITE" id="PS50132"/>
    </source>
</evidence>
<dbReference type="Proteomes" id="UP001623330">
    <property type="component" value="Unassembled WGS sequence"/>
</dbReference>
<dbReference type="InterPro" id="IPR016137">
    <property type="entry name" value="RGS"/>
</dbReference>
<comment type="caution">
    <text evidence="2">The sequence shown here is derived from an EMBL/GenBank/DDBJ whole genome shotgun (WGS) entry which is preliminary data.</text>
</comment>
<dbReference type="InterPro" id="IPR036390">
    <property type="entry name" value="WH_DNA-bd_sf"/>
</dbReference>
<name>A0ABR4NRM0_9SACH</name>
<reference evidence="2 3" key="1">
    <citation type="submission" date="2024-05" db="EMBL/GenBank/DDBJ databases">
        <title>Long read based assembly of the Candida bracarensis genome reveals expanded adhesin content.</title>
        <authorList>
            <person name="Marcet-Houben M."/>
            <person name="Ksiezopolska E."/>
            <person name="Gabaldon T."/>
        </authorList>
    </citation>
    <scope>NUCLEOTIDE SEQUENCE [LARGE SCALE GENOMIC DNA]</scope>
    <source>
        <strain evidence="2 3">CBM6</strain>
    </source>
</reference>
<accession>A0ABR4NRM0</accession>
<dbReference type="SUPFAM" id="SSF48097">
    <property type="entry name" value="Regulator of G-protein signaling, RGS"/>
    <property type="match status" value="1"/>
</dbReference>
<keyword evidence="3" id="KW-1185">Reference proteome</keyword>
<dbReference type="Pfam" id="PF25889">
    <property type="entry name" value="WHD_Fungal_DR"/>
    <property type="match status" value="1"/>
</dbReference>
<dbReference type="EMBL" id="JBEVYD010000009">
    <property type="protein sequence ID" value="KAL3230845.1"/>
    <property type="molecule type" value="Genomic_DNA"/>
</dbReference>
<proteinExistence type="predicted"/>
<sequence>MNRHTKIDIKSSNLKRSQSGNIFSEELKTIYSLMLISLNLQNGVNQNEKNRGTFSFATKRYEYSFSVTQAVESMRNLSLEALQNKASITIQYRINETTAHDLLSKFMAAKLLYTPADRTRNQPKEKVLLQPTPKGVAILQEFSLNIGLRQRPSILYSDLNSMELFNFERDLSSDQIQLSEGLIVIFFLYLMGPIPNVWSPSSPHDGLPPINKIIYKDDDIFNFGSESSTSDVVAEINSSEPPLKSEATTIKRQSPLAHKYFTNPNSDSHVQYYVSDKGVRISSKGVADVFRYNDFTFSTKSLWQWIMDCTDVLTPDEGVLVLHMLIKYELFNMLKVDSGSGFKPPISKDNYCQLSPKGIERVGWPSENTDMSTNNLPSVINNNTYIESSSNLESKTLTNIRLENILNEPGLRHIFKKHLEEEHCSENFNILIELKIFLKLMEQLRSFLRDDANSAENLMTSKMSMQKYYKTNIRKLTHNALEIAVHIYSTYVMVGSPLEVNINSQLKDEIESLFIGFKQSQSTTTEIADAESYRSGVGFCFEVPKKAHIHQSSSVYSNNRIFQELEQHSSDRRTESVNLRAIIEVLRNIWPYFSELNHSIYNILETDSLDRFKRSKKYVDVLDMILNSGHTVV</sequence>
<dbReference type="PANTHER" id="PTHR10845">
    <property type="entry name" value="REGULATOR OF G PROTEIN SIGNALING"/>
    <property type="match status" value="1"/>
</dbReference>
<organism evidence="2 3">
    <name type="scientific">Nakaseomyces bracarensis</name>
    <dbReference type="NCBI Taxonomy" id="273131"/>
    <lineage>
        <taxon>Eukaryota</taxon>
        <taxon>Fungi</taxon>
        <taxon>Dikarya</taxon>
        <taxon>Ascomycota</taxon>
        <taxon>Saccharomycotina</taxon>
        <taxon>Saccharomycetes</taxon>
        <taxon>Saccharomycetales</taxon>
        <taxon>Saccharomycetaceae</taxon>
        <taxon>Nakaseomyces</taxon>
    </lineage>
</organism>
<dbReference type="InterPro" id="IPR058855">
    <property type="entry name" value="RGS1/SST2-like_Fungal-DR"/>
</dbReference>
<dbReference type="Gene3D" id="1.10.167.10">
    <property type="entry name" value="Regulator of G-protein Signalling 4, domain 2"/>
    <property type="match status" value="1"/>
</dbReference>
<evidence type="ECO:0000313" key="3">
    <source>
        <dbReference type="Proteomes" id="UP001623330"/>
    </source>
</evidence>
<dbReference type="SMART" id="SM00315">
    <property type="entry name" value="RGS"/>
    <property type="match status" value="1"/>
</dbReference>
<dbReference type="SUPFAM" id="SSF46785">
    <property type="entry name" value="Winged helix' DNA-binding domain"/>
    <property type="match status" value="1"/>
</dbReference>
<feature type="domain" description="RGS" evidence="1">
    <location>
        <begin position="401"/>
        <end position="622"/>
    </location>
</feature>
<protein>
    <recommendedName>
        <fullName evidence="1">RGS domain-containing protein</fullName>
    </recommendedName>
</protein>